<comment type="caution">
    <text evidence="12">The sequence shown here is derived from an EMBL/GenBank/DDBJ whole genome shotgun (WGS) entry which is preliminary data.</text>
</comment>
<keyword evidence="6 12" id="KW-0489">Methyltransferase</keyword>
<dbReference type="InterPro" id="IPR000682">
    <property type="entry name" value="PCMT"/>
</dbReference>
<dbReference type="PANTHER" id="PTHR11579:SF0">
    <property type="entry name" value="PROTEIN-L-ISOASPARTATE(D-ASPARTATE) O-METHYLTRANSFERASE"/>
    <property type="match status" value="1"/>
</dbReference>
<proteinExistence type="inferred from homology"/>
<organism evidence="12 13">
    <name type="scientific">Kribbella aluminosa</name>
    <dbReference type="NCBI Taxonomy" id="416017"/>
    <lineage>
        <taxon>Bacteria</taxon>
        <taxon>Bacillati</taxon>
        <taxon>Actinomycetota</taxon>
        <taxon>Actinomycetes</taxon>
        <taxon>Propionibacteriales</taxon>
        <taxon>Kribbellaceae</taxon>
        <taxon>Kribbella</taxon>
    </lineage>
</organism>
<evidence type="ECO:0000313" key="13">
    <source>
        <dbReference type="Proteomes" id="UP000755585"/>
    </source>
</evidence>
<keyword evidence="8" id="KW-0949">S-adenosyl-L-methionine</keyword>
<evidence type="ECO:0000256" key="6">
    <source>
        <dbReference type="ARBA" id="ARBA00022603"/>
    </source>
</evidence>
<evidence type="ECO:0000256" key="9">
    <source>
        <dbReference type="ARBA" id="ARBA00030757"/>
    </source>
</evidence>
<dbReference type="Proteomes" id="UP000755585">
    <property type="component" value="Unassembled WGS sequence"/>
</dbReference>
<reference evidence="12 13" key="1">
    <citation type="submission" date="2021-03" db="EMBL/GenBank/DDBJ databases">
        <title>Sequencing the genomes of 1000 actinobacteria strains.</title>
        <authorList>
            <person name="Klenk H.-P."/>
        </authorList>
    </citation>
    <scope>NUCLEOTIDE SEQUENCE [LARGE SCALE GENOMIC DNA]</scope>
    <source>
        <strain evidence="12 13">DSM 18824</strain>
    </source>
</reference>
<dbReference type="EMBL" id="JAGINT010000002">
    <property type="protein sequence ID" value="MBP2353317.1"/>
    <property type="molecule type" value="Genomic_DNA"/>
</dbReference>
<keyword evidence="5" id="KW-0963">Cytoplasm</keyword>
<name>A0ABS4UNU9_9ACTN</name>
<dbReference type="GO" id="GO:0008168">
    <property type="term" value="F:methyltransferase activity"/>
    <property type="evidence" value="ECO:0007669"/>
    <property type="project" value="UniProtKB-KW"/>
</dbReference>
<evidence type="ECO:0000256" key="4">
    <source>
        <dbReference type="ARBA" id="ARBA00013346"/>
    </source>
</evidence>
<accession>A0ABS4UNU9</accession>
<keyword evidence="7" id="KW-0808">Transferase</keyword>
<protein>
    <recommendedName>
        <fullName evidence="4">Protein-L-isoaspartate O-methyltransferase</fullName>
        <ecNumber evidence="3">2.1.1.77</ecNumber>
    </recommendedName>
    <alternativeName>
        <fullName evidence="11">L-isoaspartyl protein carboxyl methyltransferase</fullName>
    </alternativeName>
    <alternativeName>
        <fullName evidence="9">Protein L-isoaspartyl methyltransferase</fullName>
    </alternativeName>
    <alternativeName>
        <fullName evidence="10">Protein-beta-aspartate methyltransferase</fullName>
    </alternativeName>
</protein>
<dbReference type="PANTHER" id="PTHR11579">
    <property type="entry name" value="PROTEIN-L-ISOASPARTATE O-METHYLTRANSFERASE"/>
    <property type="match status" value="1"/>
</dbReference>
<evidence type="ECO:0000256" key="10">
    <source>
        <dbReference type="ARBA" id="ARBA00031323"/>
    </source>
</evidence>
<dbReference type="RefSeq" id="WP_209696297.1">
    <property type="nucleotide sequence ID" value="NZ_JAGINT010000002.1"/>
</dbReference>
<evidence type="ECO:0000256" key="3">
    <source>
        <dbReference type="ARBA" id="ARBA00011890"/>
    </source>
</evidence>
<dbReference type="InterPro" id="IPR029063">
    <property type="entry name" value="SAM-dependent_MTases_sf"/>
</dbReference>
<dbReference type="CDD" id="cd02440">
    <property type="entry name" value="AdoMet_MTases"/>
    <property type="match status" value="1"/>
</dbReference>
<evidence type="ECO:0000256" key="7">
    <source>
        <dbReference type="ARBA" id="ARBA00022679"/>
    </source>
</evidence>
<evidence type="ECO:0000256" key="11">
    <source>
        <dbReference type="ARBA" id="ARBA00031350"/>
    </source>
</evidence>
<dbReference type="Gene3D" id="3.40.50.150">
    <property type="entry name" value="Vaccinia Virus protein VP39"/>
    <property type="match status" value="1"/>
</dbReference>
<dbReference type="SUPFAM" id="SSF53335">
    <property type="entry name" value="S-adenosyl-L-methionine-dependent methyltransferases"/>
    <property type="match status" value="1"/>
</dbReference>
<evidence type="ECO:0000256" key="2">
    <source>
        <dbReference type="ARBA" id="ARBA00005369"/>
    </source>
</evidence>
<dbReference type="Pfam" id="PF01135">
    <property type="entry name" value="PCMT"/>
    <property type="match status" value="1"/>
</dbReference>
<comment type="similarity">
    <text evidence="2">Belongs to the methyltransferase superfamily. L-isoaspartyl/D-aspartyl protein methyltransferase family.</text>
</comment>
<dbReference type="EC" id="2.1.1.77" evidence="3"/>
<gene>
    <name evidence="12" type="ORF">JOF29_004427</name>
</gene>
<sequence>MNTSTTSPSPAEALRDVMIQQIQTAGHASNQAVELALRAIPRHRFVPDATVKDAYAEGTVVTKRADDGTVLSCASAPIIVAMMLDQLDIQPGDRVLEIGAGTGYNAALMAHITGPAGHVTTVDIDSEVTAGARAALDTTGYEAVTVITRDGALGDDENAPYDRIIFTVGPWDIPAAIVNQLAPGGRLVIPLRWRGEARSVGFVRDGDLLRSETIELCGFVPMIGQKGEHTASIDPDELVSLVWDQDQAIDPAPARRRP</sequence>
<dbReference type="GO" id="GO:0032259">
    <property type="term" value="P:methylation"/>
    <property type="evidence" value="ECO:0007669"/>
    <property type="project" value="UniProtKB-KW"/>
</dbReference>
<evidence type="ECO:0000256" key="5">
    <source>
        <dbReference type="ARBA" id="ARBA00022490"/>
    </source>
</evidence>
<keyword evidence="13" id="KW-1185">Reference proteome</keyword>
<evidence type="ECO:0000256" key="8">
    <source>
        <dbReference type="ARBA" id="ARBA00022691"/>
    </source>
</evidence>
<evidence type="ECO:0000256" key="1">
    <source>
        <dbReference type="ARBA" id="ARBA00004496"/>
    </source>
</evidence>
<evidence type="ECO:0000313" key="12">
    <source>
        <dbReference type="EMBL" id="MBP2353317.1"/>
    </source>
</evidence>
<comment type="subcellular location">
    <subcellularLocation>
        <location evidence="1">Cytoplasm</location>
    </subcellularLocation>
</comment>